<protein>
    <submittedName>
        <fullName evidence="6">Fatty acid metabolism regulator protein</fullName>
    </submittedName>
</protein>
<evidence type="ECO:0000256" key="3">
    <source>
        <dbReference type="ARBA" id="ARBA00023163"/>
    </source>
</evidence>
<dbReference type="PANTHER" id="PTHR30055">
    <property type="entry name" value="HTH-TYPE TRANSCRIPTIONAL REGULATOR RUTR"/>
    <property type="match status" value="1"/>
</dbReference>
<dbReference type="InterPro" id="IPR036271">
    <property type="entry name" value="Tet_transcr_reg_TetR-rel_C_sf"/>
</dbReference>
<dbReference type="InterPro" id="IPR050109">
    <property type="entry name" value="HTH-type_TetR-like_transc_reg"/>
</dbReference>
<accession>A0A5K8AK53</accession>
<dbReference type="PANTHER" id="PTHR30055:SF234">
    <property type="entry name" value="HTH-TYPE TRANSCRIPTIONAL REGULATOR BETI"/>
    <property type="match status" value="1"/>
</dbReference>
<dbReference type="PRINTS" id="PR00455">
    <property type="entry name" value="HTHTETR"/>
</dbReference>
<dbReference type="Gene3D" id="1.10.10.60">
    <property type="entry name" value="Homeodomain-like"/>
    <property type="match status" value="1"/>
</dbReference>
<dbReference type="Proteomes" id="UP000422108">
    <property type="component" value="Chromosome"/>
</dbReference>
<dbReference type="PROSITE" id="PS50977">
    <property type="entry name" value="HTH_TETR_2"/>
    <property type="match status" value="1"/>
</dbReference>
<feature type="domain" description="HTH tetR-type" evidence="5">
    <location>
        <begin position="14"/>
        <end position="74"/>
    </location>
</feature>
<keyword evidence="2 4" id="KW-0238">DNA-binding</keyword>
<dbReference type="InterPro" id="IPR009057">
    <property type="entry name" value="Homeodomain-like_sf"/>
</dbReference>
<dbReference type="SUPFAM" id="SSF46689">
    <property type="entry name" value="Homeodomain-like"/>
    <property type="match status" value="1"/>
</dbReference>
<feature type="DNA-binding region" description="H-T-H motif" evidence="4">
    <location>
        <begin position="37"/>
        <end position="56"/>
    </location>
</feature>
<reference evidence="6 7" key="1">
    <citation type="submission" date="2019-11" db="EMBL/GenBank/DDBJ databases">
        <title>Comparative genomics of hydrocarbon-degrading Desulfosarcina strains.</title>
        <authorList>
            <person name="Watanabe M."/>
            <person name="Kojima H."/>
            <person name="Fukui M."/>
        </authorList>
    </citation>
    <scope>NUCLEOTIDE SEQUENCE [LARGE SCALE GENOMIC DNA]</scope>
    <source>
        <strain evidence="7">oXyS1</strain>
    </source>
</reference>
<dbReference type="EMBL" id="AP021879">
    <property type="protein sequence ID" value="BBO93082.1"/>
    <property type="molecule type" value="Genomic_DNA"/>
</dbReference>
<dbReference type="RefSeq" id="WP_155313740.1">
    <property type="nucleotide sequence ID" value="NZ_AP021879.1"/>
</dbReference>
<proteinExistence type="predicted"/>
<keyword evidence="3" id="KW-0804">Transcription</keyword>
<keyword evidence="7" id="KW-1185">Reference proteome</keyword>
<dbReference type="Pfam" id="PF00440">
    <property type="entry name" value="TetR_N"/>
    <property type="match status" value="1"/>
</dbReference>
<evidence type="ECO:0000313" key="6">
    <source>
        <dbReference type="EMBL" id="BBO93082.1"/>
    </source>
</evidence>
<evidence type="ECO:0000256" key="2">
    <source>
        <dbReference type="ARBA" id="ARBA00023125"/>
    </source>
</evidence>
<dbReference type="GO" id="GO:0003700">
    <property type="term" value="F:DNA-binding transcription factor activity"/>
    <property type="evidence" value="ECO:0007669"/>
    <property type="project" value="TreeGrafter"/>
</dbReference>
<evidence type="ECO:0000259" key="5">
    <source>
        <dbReference type="PROSITE" id="PS50977"/>
    </source>
</evidence>
<keyword evidence="1" id="KW-0805">Transcription regulation</keyword>
<dbReference type="AlphaFoldDB" id="A0A5K8AK53"/>
<sequence>MQDKKLTRREREKLRHRRQMLVAAIELFSEKGYHNVSMHEIAKRAEFAIGTLYKFFKNKEDLYKALIMEKAAEYHRTLIRALSREGDVLTILKNYISAKAGVFADDVATLRLYFAETQGASFNIKAGLDQDIRKLYDELVEQLASTLEKGIRKNVLRDLNPYYTAVALEGITNAFLFCWLEDPERHSYEANAPVIRDIFLKGVVAE</sequence>
<gene>
    <name evidence="6" type="primary">fadR_2</name>
    <name evidence="6" type="ORF">DSCOOX_62620</name>
</gene>
<evidence type="ECO:0000256" key="1">
    <source>
        <dbReference type="ARBA" id="ARBA00023015"/>
    </source>
</evidence>
<dbReference type="InterPro" id="IPR001647">
    <property type="entry name" value="HTH_TetR"/>
</dbReference>
<name>A0A5K8AK53_9BACT</name>
<evidence type="ECO:0000313" key="7">
    <source>
        <dbReference type="Proteomes" id="UP000422108"/>
    </source>
</evidence>
<dbReference type="Gene3D" id="1.10.357.10">
    <property type="entry name" value="Tetracycline Repressor, domain 2"/>
    <property type="match status" value="1"/>
</dbReference>
<organism evidence="6 7">
    <name type="scientific">Desulfosarcina ovata subsp. ovata</name>
    <dbReference type="NCBI Taxonomy" id="2752305"/>
    <lineage>
        <taxon>Bacteria</taxon>
        <taxon>Pseudomonadati</taxon>
        <taxon>Thermodesulfobacteriota</taxon>
        <taxon>Desulfobacteria</taxon>
        <taxon>Desulfobacterales</taxon>
        <taxon>Desulfosarcinaceae</taxon>
        <taxon>Desulfosarcina</taxon>
    </lineage>
</organism>
<dbReference type="SUPFAM" id="SSF48498">
    <property type="entry name" value="Tetracyclin repressor-like, C-terminal domain"/>
    <property type="match status" value="1"/>
</dbReference>
<dbReference type="GO" id="GO:0000976">
    <property type="term" value="F:transcription cis-regulatory region binding"/>
    <property type="evidence" value="ECO:0007669"/>
    <property type="project" value="TreeGrafter"/>
</dbReference>
<evidence type="ECO:0000256" key="4">
    <source>
        <dbReference type="PROSITE-ProRule" id="PRU00335"/>
    </source>
</evidence>